<dbReference type="InterPro" id="IPR011234">
    <property type="entry name" value="Fumarylacetoacetase-like_C"/>
</dbReference>
<protein>
    <submittedName>
        <fullName evidence="4">Fumarylacetoacetate hydrolase family protein</fullName>
    </submittedName>
</protein>
<dbReference type="Gene3D" id="3.90.850.10">
    <property type="entry name" value="Fumarylacetoacetase-like, C-terminal domain"/>
    <property type="match status" value="1"/>
</dbReference>
<dbReference type="SUPFAM" id="SSF56529">
    <property type="entry name" value="FAH"/>
    <property type="match status" value="1"/>
</dbReference>
<dbReference type="GO" id="GO:0016787">
    <property type="term" value="F:hydrolase activity"/>
    <property type="evidence" value="ECO:0007669"/>
    <property type="project" value="UniProtKB-KW"/>
</dbReference>
<dbReference type="Proteomes" id="UP001208938">
    <property type="component" value="Unassembled WGS sequence"/>
</dbReference>
<name>A0ABT3H263_9RHOB</name>
<evidence type="ECO:0000313" key="5">
    <source>
        <dbReference type="Proteomes" id="UP001208938"/>
    </source>
</evidence>
<reference evidence="4 5" key="1">
    <citation type="submission" date="2022-10" db="EMBL/GenBank/DDBJ databases">
        <title>Pararhodobacter sp. nov., isolated from marine algae.</title>
        <authorList>
            <person name="Choi B.J."/>
            <person name="Kim J.M."/>
            <person name="Lee J.K."/>
            <person name="Choi D.G."/>
            <person name="Jeon C.O."/>
        </authorList>
    </citation>
    <scope>NUCLEOTIDE SEQUENCE [LARGE SCALE GENOMIC DNA]</scope>
    <source>
        <strain evidence="4 5">ZQ420</strain>
    </source>
</reference>
<dbReference type="InterPro" id="IPR051121">
    <property type="entry name" value="FAH"/>
</dbReference>
<comment type="caution">
    <text evidence="4">The sequence shown here is derived from an EMBL/GenBank/DDBJ whole genome shotgun (WGS) entry which is preliminary data.</text>
</comment>
<keyword evidence="2" id="KW-0479">Metal-binding</keyword>
<evidence type="ECO:0000313" key="4">
    <source>
        <dbReference type="EMBL" id="MCW1933879.1"/>
    </source>
</evidence>
<proteinExistence type="inferred from homology"/>
<dbReference type="Pfam" id="PF01557">
    <property type="entry name" value="FAA_hydrolase"/>
    <property type="match status" value="1"/>
</dbReference>
<dbReference type="EMBL" id="JAPDFL010000001">
    <property type="protein sequence ID" value="MCW1933879.1"/>
    <property type="molecule type" value="Genomic_DNA"/>
</dbReference>
<dbReference type="RefSeq" id="WP_264506748.1">
    <property type="nucleotide sequence ID" value="NZ_JAPDFL010000001.1"/>
</dbReference>
<comment type="similarity">
    <text evidence="1">Belongs to the FAH family.</text>
</comment>
<evidence type="ECO:0000256" key="1">
    <source>
        <dbReference type="ARBA" id="ARBA00010211"/>
    </source>
</evidence>
<sequence>MTSSPIHSWALATVAGDTGPVACLETNDGLYRLEPSLARAGRPGVARVIDLFDDWDAARGVIEAAVATLDAADLMPADAPRLSPLLFPGKVLCAGANYYRHMAEMGFPVASKDSQRLFFFFKPSRNAVVGEGPVVHMPLDTKAFDWEVELAIVIGKTARNVTPEDAMAHIAGYTVGVDFCARDLNKAPEQFYKLDWVAGKAQESCCPLGPRFVPTDALPNAQDTRLRLSVNDVAKQDDTTADMIFTIAEQIATASKIMTLDPGDVLLTGTPAGVGAAKQTFLSIGDRVEASIEGIGTLINTIQPPKTSAA</sequence>
<keyword evidence="5" id="KW-1185">Reference proteome</keyword>
<accession>A0ABT3H263</accession>
<dbReference type="PANTHER" id="PTHR42796">
    <property type="entry name" value="FUMARYLACETOACETATE HYDROLASE DOMAIN-CONTAINING PROTEIN 2A-RELATED"/>
    <property type="match status" value="1"/>
</dbReference>
<evidence type="ECO:0000259" key="3">
    <source>
        <dbReference type="Pfam" id="PF01557"/>
    </source>
</evidence>
<dbReference type="InterPro" id="IPR036663">
    <property type="entry name" value="Fumarylacetoacetase_C_sf"/>
</dbReference>
<dbReference type="PANTHER" id="PTHR42796:SF4">
    <property type="entry name" value="FUMARYLACETOACETATE HYDROLASE DOMAIN-CONTAINING PROTEIN 2A"/>
    <property type="match status" value="1"/>
</dbReference>
<feature type="domain" description="Fumarylacetoacetase-like C-terminal" evidence="3">
    <location>
        <begin position="90"/>
        <end position="302"/>
    </location>
</feature>
<keyword evidence="4" id="KW-0378">Hydrolase</keyword>
<organism evidence="4 5">
    <name type="scientific">Pararhodobacter zhoushanensis</name>
    <dbReference type="NCBI Taxonomy" id="2479545"/>
    <lineage>
        <taxon>Bacteria</taxon>
        <taxon>Pseudomonadati</taxon>
        <taxon>Pseudomonadota</taxon>
        <taxon>Alphaproteobacteria</taxon>
        <taxon>Rhodobacterales</taxon>
        <taxon>Paracoccaceae</taxon>
        <taxon>Pararhodobacter</taxon>
    </lineage>
</organism>
<gene>
    <name evidence="4" type="ORF">OKW52_16850</name>
</gene>
<evidence type="ECO:0000256" key="2">
    <source>
        <dbReference type="ARBA" id="ARBA00022723"/>
    </source>
</evidence>